<dbReference type="EMBL" id="LR536451">
    <property type="protein sequence ID" value="VFU16622.1"/>
    <property type="molecule type" value="Genomic_DNA"/>
</dbReference>
<protein>
    <submittedName>
        <fullName evidence="1">Uncharacterized protein</fullName>
    </submittedName>
</protein>
<name>A0A4V6IN90_METTU</name>
<accession>A0A4V6IN90</accession>
<reference evidence="1 2" key="1">
    <citation type="submission" date="2019-03" db="EMBL/GenBank/DDBJ databases">
        <authorList>
            <person name="Kox A.R. M."/>
        </authorList>
    </citation>
    <scope>NUCLEOTIDE SEQUENCE [LARGE SCALE GENOMIC DNA]</scope>
    <source>
        <strain evidence="1">MTUNDRAET4 annotated genome</strain>
        <plasmid evidence="2">2</plasmid>
    </source>
</reference>
<dbReference type="KEGG" id="mtun:MTUNDRAET4_0259.1"/>
<dbReference type="AlphaFoldDB" id="A0A4V6IN90"/>
<evidence type="ECO:0000313" key="1">
    <source>
        <dbReference type="EMBL" id="VFU16622.1"/>
    </source>
</evidence>
<evidence type="ECO:0000313" key="2">
    <source>
        <dbReference type="Proteomes" id="UP000294360"/>
    </source>
</evidence>
<keyword evidence="1" id="KW-0614">Plasmid</keyword>
<geneLocation type="plasmid" evidence="1 2">
    <name>2</name>
</geneLocation>
<dbReference type="Proteomes" id="UP000294360">
    <property type="component" value="Plasmid 2"/>
</dbReference>
<organism evidence="1 2">
    <name type="scientific">Methylocella tundrae</name>
    <dbReference type="NCBI Taxonomy" id="227605"/>
    <lineage>
        <taxon>Bacteria</taxon>
        <taxon>Pseudomonadati</taxon>
        <taxon>Pseudomonadota</taxon>
        <taxon>Alphaproteobacteria</taxon>
        <taxon>Hyphomicrobiales</taxon>
        <taxon>Beijerinckiaceae</taxon>
        <taxon>Methylocella</taxon>
    </lineage>
</organism>
<sequence length="64" mass="6697">MTYILSEKAGATASQILKSAPIELTKTIAGARAGPFALKCVTMSLTRMKAIDPEPISDAQITSS</sequence>
<proteinExistence type="predicted"/>
<gene>
    <name evidence="1" type="ORF">MTUNDRAET4_0259</name>
</gene>